<dbReference type="PANTHER" id="PTHR43095">
    <property type="entry name" value="SUGAR KINASE"/>
    <property type="match status" value="1"/>
</dbReference>
<keyword evidence="3 5" id="KW-0808">Transferase</keyword>
<dbReference type="RefSeq" id="WP_344850129.1">
    <property type="nucleotide sequence ID" value="NZ_BAABAA010000022.1"/>
</dbReference>
<dbReference type="CDD" id="cd07808">
    <property type="entry name" value="ASKHA_NBD_FGGY_EcXK-like"/>
    <property type="match status" value="1"/>
</dbReference>
<feature type="domain" description="Carbohydrate kinase FGGY C-terminal" evidence="7">
    <location>
        <begin position="286"/>
        <end position="439"/>
    </location>
</feature>
<dbReference type="PANTHER" id="PTHR43095:SF5">
    <property type="entry name" value="XYLULOSE KINASE"/>
    <property type="match status" value="1"/>
</dbReference>
<comment type="caution">
    <text evidence="8">The sequence shown here is derived from an EMBL/GenBank/DDBJ whole genome shotgun (WGS) entry which is preliminary data.</text>
</comment>
<evidence type="ECO:0000256" key="5">
    <source>
        <dbReference type="RuleBase" id="RU003733"/>
    </source>
</evidence>
<keyword evidence="4 5" id="KW-0418">Kinase</keyword>
<dbReference type="InterPro" id="IPR018483">
    <property type="entry name" value="Carb_kinase_FGGY_CS"/>
</dbReference>
<sequence length="489" mass="51771">MPQVIGVDVGSQSVKAVCLDDSGTVVRAASAPLSMLHRHNGWAEQRPLDWVAQLGAVVGEITAPGDLDVRMIALACQVDGVVPVDHRLRPLRDALIWLDRRAELQTDAFVRQTSLVEIFTQTGLNADASHCAPKMMWIREHDPDTWAATRYLLPVTAYLVGWLTGTVAQDPANASSTMLYDLSSGDYSDSLCALAGVPREFLPPIAKAAEVCGTVNRDAALLLGLSEECEVLVGTGDEHAASIAAGACKEGIICDVTGTAEPVTTAASGLHLDPDRLVETHAHAVDGLYLVENPGFVSGGSTLWLADNILGVKQGAVFELAANAPVGSDGVTFVPALTGSMTPRWNAGLRAAFNGLSMNHTRSNLARAVLEGCAFALRDIVERISDLGLGGDEVRIVGGGGRSQLWNQIKADVLGRPVRRVLSPDGTALGVASLAAVSAGFFPSLEAATDIVIELGKSQIEPDAKRHARYESAYHDYRRLFDGIEGASR</sequence>
<protein>
    <submittedName>
        <fullName evidence="8">Xylulokinase</fullName>
    </submittedName>
</protein>
<dbReference type="Pfam" id="PF02782">
    <property type="entry name" value="FGGY_C"/>
    <property type="match status" value="1"/>
</dbReference>
<dbReference type="SUPFAM" id="SSF53067">
    <property type="entry name" value="Actin-like ATPase domain"/>
    <property type="match status" value="2"/>
</dbReference>
<dbReference type="InterPro" id="IPR018484">
    <property type="entry name" value="FGGY_N"/>
</dbReference>
<dbReference type="PIRSF" id="PIRSF000538">
    <property type="entry name" value="GlpK"/>
    <property type="match status" value="1"/>
</dbReference>
<proteinExistence type="inferred from homology"/>
<dbReference type="EMBL" id="BAABAA010000022">
    <property type="protein sequence ID" value="GAA3598268.1"/>
    <property type="molecule type" value="Genomic_DNA"/>
</dbReference>
<evidence type="ECO:0000256" key="2">
    <source>
        <dbReference type="ARBA" id="ARBA00022629"/>
    </source>
</evidence>
<accession>A0ABP6Z5M7</accession>
<comment type="similarity">
    <text evidence="1 5">Belongs to the FGGY kinase family.</text>
</comment>
<evidence type="ECO:0000313" key="8">
    <source>
        <dbReference type="EMBL" id="GAA3598268.1"/>
    </source>
</evidence>
<gene>
    <name evidence="8" type="primary">xylB_2</name>
    <name evidence="8" type="ORF">GCM10022235_82590</name>
</gene>
<keyword evidence="2" id="KW-0119">Carbohydrate metabolism</keyword>
<dbReference type="InterPro" id="IPR050406">
    <property type="entry name" value="FGGY_Carb_Kinase"/>
</dbReference>
<dbReference type="Gene3D" id="3.30.420.40">
    <property type="match status" value="2"/>
</dbReference>
<dbReference type="InterPro" id="IPR000577">
    <property type="entry name" value="Carb_kinase_FGGY"/>
</dbReference>
<dbReference type="InterPro" id="IPR043129">
    <property type="entry name" value="ATPase_NBD"/>
</dbReference>
<name>A0ABP6Z5M7_9ACTN</name>
<dbReference type="PROSITE" id="PS00445">
    <property type="entry name" value="FGGY_KINASES_2"/>
    <property type="match status" value="1"/>
</dbReference>
<reference evidence="9" key="1">
    <citation type="journal article" date="2019" name="Int. J. Syst. Evol. Microbiol.">
        <title>The Global Catalogue of Microorganisms (GCM) 10K type strain sequencing project: providing services to taxonomists for standard genome sequencing and annotation.</title>
        <authorList>
            <consortium name="The Broad Institute Genomics Platform"/>
            <consortium name="The Broad Institute Genome Sequencing Center for Infectious Disease"/>
            <person name="Wu L."/>
            <person name="Ma J."/>
        </authorList>
    </citation>
    <scope>NUCLEOTIDE SEQUENCE [LARGE SCALE GENOMIC DNA]</scope>
    <source>
        <strain evidence="9">JCM 16928</strain>
    </source>
</reference>
<keyword evidence="2" id="KW-0859">Xylose metabolism</keyword>
<evidence type="ECO:0000256" key="3">
    <source>
        <dbReference type="ARBA" id="ARBA00022679"/>
    </source>
</evidence>
<evidence type="ECO:0000256" key="1">
    <source>
        <dbReference type="ARBA" id="ARBA00009156"/>
    </source>
</evidence>
<dbReference type="Pfam" id="PF00370">
    <property type="entry name" value="FGGY_N"/>
    <property type="match status" value="1"/>
</dbReference>
<evidence type="ECO:0000256" key="4">
    <source>
        <dbReference type="ARBA" id="ARBA00022777"/>
    </source>
</evidence>
<evidence type="ECO:0000259" key="7">
    <source>
        <dbReference type="Pfam" id="PF02782"/>
    </source>
</evidence>
<dbReference type="InterPro" id="IPR018485">
    <property type="entry name" value="FGGY_C"/>
</dbReference>
<dbReference type="Proteomes" id="UP001501222">
    <property type="component" value="Unassembled WGS sequence"/>
</dbReference>
<keyword evidence="9" id="KW-1185">Reference proteome</keyword>
<evidence type="ECO:0000259" key="6">
    <source>
        <dbReference type="Pfam" id="PF00370"/>
    </source>
</evidence>
<evidence type="ECO:0000313" key="9">
    <source>
        <dbReference type="Proteomes" id="UP001501222"/>
    </source>
</evidence>
<feature type="domain" description="Carbohydrate kinase FGGY N-terminal" evidence="6">
    <location>
        <begin position="4"/>
        <end position="243"/>
    </location>
</feature>
<organism evidence="8 9">
    <name type="scientific">Kribbella ginsengisoli</name>
    <dbReference type="NCBI Taxonomy" id="363865"/>
    <lineage>
        <taxon>Bacteria</taxon>
        <taxon>Bacillati</taxon>
        <taxon>Actinomycetota</taxon>
        <taxon>Actinomycetes</taxon>
        <taxon>Propionibacteriales</taxon>
        <taxon>Kribbellaceae</taxon>
        <taxon>Kribbella</taxon>
    </lineage>
</organism>